<proteinExistence type="predicted"/>
<dbReference type="AlphaFoldDB" id="A0A517MWM2"/>
<accession>A0A517MWM2</accession>
<protein>
    <submittedName>
        <fullName evidence="1">Uncharacterized protein</fullName>
    </submittedName>
</protein>
<organism evidence="1 2">
    <name type="scientific">Adhaeretor mobilis</name>
    <dbReference type="NCBI Taxonomy" id="1930276"/>
    <lineage>
        <taxon>Bacteria</taxon>
        <taxon>Pseudomonadati</taxon>
        <taxon>Planctomycetota</taxon>
        <taxon>Planctomycetia</taxon>
        <taxon>Pirellulales</taxon>
        <taxon>Lacipirellulaceae</taxon>
        <taxon>Adhaeretor</taxon>
    </lineage>
</organism>
<sequence length="86" mass="9779">MLRWSKGEALRLLEDFEVRSEFSHGGGGPEFWSVASWKSSHAFLCVSFSLVDNHPRDTMLEVAKLIKSNVSKCWTIFSRSEKSGTR</sequence>
<dbReference type="EMBL" id="CP036263">
    <property type="protein sequence ID" value="QDS99276.1"/>
    <property type="molecule type" value="Genomic_DNA"/>
</dbReference>
<name>A0A517MWM2_9BACT</name>
<evidence type="ECO:0000313" key="2">
    <source>
        <dbReference type="Proteomes" id="UP000319852"/>
    </source>
</evidence>
<gene>
    <name evidence="1" type="ORF">HG15A2_25980</name>
</gene>
<keyword evidence="2" id="KW-1185">Reference proteome</keyword>
<reference evidence="1 2" key="1">
    <citation type="submission" date="2019-02" db="EMBL/GenBank/DDBJ databases">
        <title>Deep-cultivation of Planctomycetes and their phenomic and genomic characterization uncovers novel biology.</title>
        <authorList>
            <person name="Wiegand S."/>
            <person name="Jogler M."/>
            <person name="Boedeker C."/>
            <person name="Pinto D."/>
            <person name="Vollmers J."/>
            <person name="Rivas-Marin E."/>
            <person name="Kohn T."/>
            <person name="Peeters S.H."/>
            <person name="Heuer A."/>
            <person name="Rast P."/>
            <person name="Oberbeckmann S."/>
            <person name="Bunk B."/>
            <person name="Jeske O."/>
            <person name="Meyerdierks A."/>
            <person name="Storesund J.E."/>
            <person name="Kallscheuer N."/>
            <person name="Luecker S."/>
            <person name="Lage O.M."/>
            <person name="Pohl T."/>
            <person name="Merkel B.J."/>
            <person name="Hornburger P."/>
            <person name="Mueller R.-W."/>
            <person name="Bruemmer F."/>
            <person name="Labrenz M."/>
            <person name="Spormann A.M."/>
            <person name="Op den Camp H."/>
            <person name="Overmann J."/>
            <person name="Amann R."/>
            <person name="Jetten M.S.M."/>
            <person name="Mascher T."/>
            <person name="Medema M.H."/>
            <person name="Devos D.P."/>
            <person name="Kaster A.-K."/>
            <person name="Ovreas L."/>
            <person name="Rohde M."/>
            <person name="Galperin M.Y."/>
            <person name="Jogler C."/>
        </authorList>
    </citation>
    <scope>NUCLEOTIDE SEQUENCE [LARGE SCALE GENOMIC DNA]</scope>
    <source>
        <strain evidence="1 2">HG15A2</strain>
    </source>
</reference>
<evidence type="ECO:0000313" key="1">
    <source>
        <dbReference type="EMBL" id="QDS99276.1"/>
    </source>
</evidence>
<dbReference type="Proteomes" id="UP000319852">
    <property type="component" value="Chromosome"/>
</dbReference>
<dbReference type="KEGG" id="amob:HG15A2_25980"/>